<dbReference type="Proteomes" id="UP001221413">
    <property type="component" value="Unassembled WGS sequence"/>
</dbReference>
<feature type="compositionally biased region" description="Polar residues" evidence="1">
    <location>
        <begin position="162"/>
        <end position="171"/>
    </location>
</feature>
<proteinExistence type="predicted"/>
<feature type="transmembrane region" description="Helical" evidence="2">
    <location>
        <begin position="114"/>
        <end position="135"/>
    </location>
</feature>
<comment type="caution">
    <text evidence="3">The sequence shown here is derived from an EMBL/GenBank/DDBJ whole genome shotgun (WGS) entry which is preliminary data.</text>
</comment>
<feature type="region of interest" description="Disordered" evidence="1">
    <location>
        <begin position="145"/>
        <end position="180"/>
    </location>
</feature>
<keyword evidence="4" id="KW-1185">Reference proteome</keyword>
<dbReference type="EMBL" id="JAQGDS010000001">
    <property type="protein sequence ID" value="KAJ6263956.1"/>
    <property type="molecule type" value="Genomic_DNA"/>
</dbReference>
<sequence>MAPETTTANTNGDHGHRRLDTQNVISFFLSLLDRIASPATRQRAYNAVFSFCYRRPAVSSFLAVQLFFAAVPVLCALGFSVCCVLFIAGVTFGAVVFCVGVAAVLLFWTLVFTATIATASWVSMACCLVCVRWIARVTGFIETPPRQETSSNANTKSNTTSYPSTTYATKNSKAEQPKRTVDDRVFASPVCNMNLDD</sequence>
<accession>A0AAD6J7K1</accession>
<keyword evidence="2" id="KW-0472">Membrane</keyword>
<keyword evidence="2" id="KW-1133">Transmembrane helix</keyword>
<keyword evidence="2" id="KW-0812">Transmembrane</keyword>
<organism evidence="3 4">
    <name type="scientific">Drechslerella dactyloides</name>
    <name type="common">Nematode-trapping fungus</name>
    <name type="synonym">Arthrobotrys dactyloides</name>
    <dbReference type="NCBI Taxonomy" id="74499"/>
    <lineage>
        <taxon>Eukaryota</taxon>
        <taxon>Fungi</taxon>
        <taxon>Dikarya</taxon>
        <taxon>Ascomycota</taxon>
        <taxon>Pezizomycotina</taxon>
        <taxon>Orbiliomycetes</taxon>
        <taxon>Orbiliales</taxon>
        <taxon>Orbiliaceae</taxon>
        <taxon>Drechslerella</taxon>
    </lineage>
</organism>
<feature type="compositionally biased region" description="Low complexity" evidence="1">
    <location>
        <begin position="149"/>
        <end position="161"/>
    </location>
</feature>
<feature type="transmembrane region" description="Helical" evidence="2">
    <location>
        <begin position="57"/>
        <end position="77"/>
    </location>
</feature>
<name>A0AAD6J7K1_DREDA</name>
<gene>
    <name evidence="3" type="ORF">Dda_0093</name>
</gene>
<dbReference type="Pfam" id="PF16015">
    <property type="entry name" value="Promethin"/>
    <property type="match status" value="1"/>
</dbReference>
<evidence type="ECO:0000256" key="2">
    <source>
        <dbReference type="SAM" id="Phobius"/>
    </source>
</evidence>
<evidence type="ECO:0000256" key="1">
    <source>
        <dbReference type="SAM" id="MobiDB-lite"/>
    </source>
</evidence>
<evidence type="ECO:0000313" key="4">
    <source>
        <dbReference type="Proteomes" id="UP001221413"/>
    </source>
</evidence>
<dbReference type="AlphaFoldDB" id="A0AAD6J7K1"/>
<evidence type="ECO:0000313" key="3">
    <source>
        <dbReference type="EMBL" id="KAJ6263956.1"/>
    </source>
</evidence>
<reference evidence="3" key="1">
    <citation type="submission" date="2023-01" db="EMBL/GenBank/DDBJ databases">
        <title>The chitinases involved in constricting ring structure development in the nematode-trapping fungus Drechslerella dactyloides.</title>
        <authorList>
            <person name="Wang R."/>
            <person name="Zhang L."/>
            <person name="Tang P."/>
            <person name="Li S."/>
            <person name="Liang L."/>
        </authorList>
    </citation>
    <scope>NUCLEOTIDE SEQUENCE</scope>
    <source>
        <strain evidence="3">YMF1.00031</strain>
    </source>
</reference>
<feature type="transmembrane region" description="Helical" evidence="2">
    <location>
        <begin position="84"/>
        <end position="108"/>
    </location>
</feature>
<protein>
    <submittedName>
        <fullName evidence="3">Uncharacterized protein</fullName>
    </submittedName>
</protein>